<evidence type="ECO:0000313" key="2">
    <source>
        <dbReference type="EMBL" id="CDG32860.1"/>
    </source>
</evidence>
<dbReference type="Proteomes" id="UP000027590">
    <property type="component" value="Unassembled WGS sequence"/>
</dbReference>
<sequence>MTCLSRATDRPALWPLLLGLCLVTWLAGLALALPHGVDGAVQRWEGQVNSQIVIALPMIGKEAPALADSLPKALTATFPETHATLLPEQEVSRLLAAWSAPWEGPLPRILTLSYHGDMTRLAAFIHSTAPEAIIVPPPPQLTKLTPLMTVLQQTARHVALMAGLAAALIVPALLYLAARTVALANRQQQAVLWRLGGKLSVLHRIFARRVALMAFLGSLAGIVLLLPSLGFITAALHPLLRLPPAEGSMSSFISPSLLPVRLWLAFSLMPVLMALAGWAMVHLVCARQEQQAS</sequence>
<reference evidence="2 3" key="2">
    <citation type="journal article" date="2014" name="PLoS ONE">
        <title>Evolution of mitochondria reconstructed from the energy metabolism of living bacteria.</title>
        <authorList>
            <person name="Degli Esposti M."/>
            <person name="Chouaia B."/>
            <person name="Comandatore F."/>
            <person name="Crotti E."/>
            <person name="Sassera D."/>
            <person name="Lievens P.M."/>
            <person name="Daffonchio D."/>
            <person name="Bandi C."/>
        </authorList>
    </citation>
    <scope>NUCLEOTIDE SEQUENCE [LARGE SCALE GENOMIC DNA]</scope>
    <source>
        <strain evidence="3">AM169</strain>
    </source>
</reference>
<proteinExistence type="predicted"/>
<accession>A0A7U7G493</accession>
<evidence type="ECO:0000256" key="1">
    <source>
        <dbReference type="SAM" id="Phobius"/>
    </source>
</evidence>
<organism evidence="2 3">
    <name type="scientific">Parasaccharibacter apium</name>
    <dbReference type="NCBI Taxonomy" id="1510841"/>
    <lineage>
        <taxon>Bacteria</taxon>
        <taxon>Pseudomonadati</taxon>
        <taxon>Pseudomonadota</taxon>
        <taxon>Alphaproteobacteria</taxon>
        <taxon>Acetobacterales</taxon>
        <taxon>Acetobacteraceae</taxon>
        <taxon>Parasaccharibacter</taxon>
    </lineage>
</organism>
<name>A0A7U7G493_9PROT</name>
<gene>
    <name evidence="2" type="ORF">SACS_0122</name>
</gene>
<dbReference type="RefSeq" id="WP_043557916.1">
    <property type="nucleotide sequence ID" value="NZ_CBLY010000002.1"/>
</dbReference>
<keyword evidence="1" id="KW-1133">Transmembrane helix</keyword>
<protein>
    <recommendedName>
        <fullName evidence="4">Cell division protein FtsX</fullName>
    </recommendedName>
</protein>
<dbReference type="EMBL" id="CBLY010000002">
    <property type="protein sequence ID" value="CDG32860.1"/>
    <property type="molecule type" value="Genomic_DNA"/>
</dbReference>
<evidence type="ECO:0008006" key="4">
    <source>
        <dbReference type="Google" id="ProtNLM"/>
    </source>
</evidence>
<keyword evidence="1" id="KW-0812">Transmembrane</keyword>
<dbReference type="AlphaFoldDB" id="A0A7U7G493"/>
<feature type="transmembrane region" description="Helical" evidence="1">
    <location>
        <begin position="210"/>
        <end position="240"/>
    </location>
</feature>
<keyword evidence="1" id="KW-0472">Membrane</keyword>
<reference evidence="2 3" key="1">
    <citation type="journal article" date="2014" name="Genome Biol. Evol.">
        <title>Acetic acid bacteria genomes reveal functional traits for adaptation to life in insect guts.</title>
        <authorList>
            <person name="Chouaia B."/>
            <person name="Gaiarsa S."/>
            <person name="Crotti E."/>
            <person name="Comandatore F."/>
            <person name="Degli Esposti M."/>
            <person name="Ricci I."/>
            <person name="Alma A."/>
            <person name="Favia G."/>
            <person name="Bandi C."/>
            <person name="Daffonchio D."/>
        </authorList>
    </citation>
    <scope>NUCLEOTIDE SEQUENCE [LARGE SCALE GENOMIC DNA]</scope>
    <source>
        <strain evidence="3">AM169</strain>
    </source>
</reference>
<evidence type="ECO:0000313" key="3">
    <source>
        <dbReference type="Proteomes" id="UP000027590"/>
    </source>
</evidence>
<feature type="transmembrane region" description="Helical" evidence="1">
    <location>
        <begin position="260"/>
        <end position="285"/>
    </location>
</feature>
<feature type="transmembrane region" description="Helical" evidence="1">
    <location>
        <begin position="158"/>
        <end position="178"/>
    </location>
</feature>
<comment type="caution">
    <text evidence="2">The sequence shown here is derived from an EMBL/GenBank/DDBJ whole genome shotgun (WGS) entry which is preliminary data.</text>
</comment>